<gene>
    <name evidence="2" type="ORF">ODALV1_LOCUS31680</name>
</gene>
<proteinExistence type="predicted"/>
<accession>A0ABP1SAB2</accession>
<evidence type="ECO:0000313" key="2">
    <source>
        <dbReference type="EMBL" id="CAL8149254.1"/>
    </source>
</evidence>
<keyword evidence="3" id="KW-1185">Reference proteome</keyword>
<name>A0ABP1SAB2_9HEXA</name>
<reference evidence="2 3" key="1">
    <citation type="submission" date="2024-08" db="EMBL/GenBank/DDBJ databases">
        <authorList>
            <person name="Cucini C."/>
            <person name="Frati F."/>
        </authorList>
    </citation>
    <scope>NUCLEOTIDE SEQUENCE [LARGE SCALE GENOMIC DNA]</scope>
</reference>
<feature type="signal peptide" evidence="1">
    <location>
        <begin position="1"/>
        <end position="24"/>
    </location>
</feature>
<feature type="chain" id="PRO_5046297598" description="Secreted protein" evidence="1">
    <location>
        <begin position="25"/>
        <end position="102"/>
    </location>
</feature>
<comment type="caution">
    <text evidence="2">The sequence shown here is derived from an EMBL/GenBank/DDBJ whole genome shotgun (WGS) entry which is preliminary data.</text>
</comment>
<sequence>MSHHPFTITKRLSHLLWLCLDGLAQHDHYRLSRFTAHSTCPLPPGLRLSSLVTCFSSAGAPALLLYVELGAHVCFLLSNERPIILHRPIDACTTGQLGLKHA</sequence>
<protein>
    <recommendedName>
        <fullName evidence="4">Secreted protein</fullName>
    </recommendedName>
</protein>
<evidence type="ECO:0008006" key="4">
    <source>
        <dbReference type="Google" id="ProtNLM"/>
    </source>
</evidence>
<evidence type="ECO:0000313" key="3">
    <source>
        <dbReference type="Proteomes" id="UP001642540"/>
    </source>
</evidence>
<dbReference type="Proteomes" id="UP001642540">
    <property type="component" value="Unassembled WGS sequence"/>
</dbReference>
<evidence type="ECO:0000256" key="1">
    <source>
        <dbReference type="SAM" id="SignalP"/>
    </source>
</evidence>
<dbReference type="EMBL" id="CAXLJM020000196">
    <property type="protein sequence ID" value="CAL8149254.1"/>
    <property type="molecule type" value="Genomic_DNA"/>
</dbReference>
<keyword evidence="1" id="KW-0732">Signal</keyword>
<organism evidence="2 3">
    <name type="scientific">Orchesella dallaii</name>
    <dbReference type="NCBI Taxonomy" id="48710"/>
    <lineage>
        <taxon>Eukaryota</taxon>
        <taxon>Metazoa</taxon>
        <taxon>Ecdysozoa</taxon>
        <taxon>Arthropoda</taxon>
        <taxon>Hexapoda</taxon>
        <taxon>Collembola</taxon>
        <taxon>Entomobryomorpha</taxon>
        <taxon>Entomobryoidea</taxon>
        <taxon>Orchesellidae</taxon>
        <taxon>Orchesellinae</taxon>
        <taxon>Orchesella</taxon>
    </lineage>
</organism>